<reference evidence="1" key="1">
    <citation type="submission" date="2022-08" db="EMBL/GenBank/DDBJ databases">
        <authorList>
            <person name="Kallberg Y."/>
            <person name="Tangrot J."/>
            <person name="Rosling A."/>
        </authorList>
    </citation>
    <scope>NUCLEOTIDE SEQUENCE</scope>
    <source>
        <strain evidence="1">Wild A</strain>
    </source>
</reference>
<organism evidence="1 2">
    <name type="scientific">Funneliformis geosporum</name>
    <dbReference type="NCBI Taxonomy" id="1117311"/>
    <lineage>
        <taxon>Eukaryota</taxon>
        <taxon>Fungi</taxon>
        <taxon>Fungi incertae sedis</taxon>
        <taxon>Mucoromycota</taxon>
        <taxon>Glomeromycotina</taxon>
        <taxon>Glomeromycetes</taxon>
        <taxon>Glomerales</taxon>
        <taxon>Glomeraceae</taxon>
        <taxon>Funneliformis</taxon>
    </lineage>
</organism>
<proteinExistence type="predicted"/>
<evidence type="ECO:0000313" key="1">
    <source>
        <dbReference type="EMBL" id="CAI2192107.1"/>
    </source>
</evidence>
<dbReference type="Proteomes" id="UP001153678">
    <property type="component" value="Unassembled WGS sequence"/>
</dbReference>
<keyword evidence="2" id="KW-1185">Reference proteome</keyword>
<feature type="non-terminal residue" evidence="1">
    <location>
        <position position="1"/>
    </location>
</feature>
<dbReference type="EMBL" id="CAMKVN010008032">
    <property type="protein sequence ID" value="CAI2192107.1"/>
    <property type="molecule type" value="Genomic_DNA"/>
</dbReference>
<sequence length="133" mass="15336">IFPKIKALFELTADSYIDLSRFDRKSTNTTDYKKVLEHILKDIAIKYKTCIHITIANKAIRREFISSVLHSVTSYYNGEVKVYSEYKLSRSHGKQPVDWIIKIEDTIIIVTEVKREDINQGVSQNAIQLQASS</sequence>
<accession>A0A9W4WX27</accession>
<comment type="caution">
    <text evidence="1">The sequence shown here is derived from an EMBL/GenBank/DDBJ whole genome shotgun (WGS) entry which is preliminary data.</text>
</comment>
<name>A0A9W4WX27_9GLOM</name>
<gene>
    <name evidence="1" type="ORF">FWILDA_LOCUS15409</name>
</gene>
<dbReference type="AlphaFoldDB" id="A0A9W4WX27"/>
<protein>
    <submittedName>
        <fullName evidence="1">17216_t:CDS:1</fullName>
    </submittedName>
</protein>
<evidence type="ECO:0000313" key="2">
    <source>
        <dbReference type="Proteomes" id="UP001153678"/>
    </source>
</evidence>
<dbReference type="OrthoDB" id="2374531at2759"/>